<comment type="similarity">
    <text evidence="2 10">Belongs to the CUT homeobox family.</text>
</comment>
<dbReference type="FunFam" id="1.10.260.40:FF:000005">
    <property type="entry name" value="One cut domain family member"/>
    <property type="match status" value="1"/>
</dbReference>
<dbReference type="InterPro" id="IPR009057">
    <property type="entry name" value="Homeodomain-like_sf"/>
</dbReference>
<dbReference type="RefSeq" id="XP_013914187.1">
    <property type="nucleotide sequence ID" value="XM_014058712.1"/>
</dbReference>
<evidence type="ECO:0000259" key="12">
    <source>
        <dbReference type="PROSITE" id="PS50071"/>
    </source>
</evidence>
<evidence type="ECO:0000256" key="1">
    <source>
        <dbReference type="ARBA" id="ARBA00004123"/>
    </source>
</evidence>
<dbReference type="InterPro" id="IPR010982">
    <property type="entry name" value="Lambda_DNA-bd_dom_sf"/>
</dbReference>
<dbReference type="OrthoDB" id="10068888at2759"/>
<evidence type="ECO:0000256" key="9">
    <source>
        <dbReference type="RuleBase" id="RU000682"/>
    </source>
</evidence>
<evidence type="ECO:0000259" key="13">
    <source>
        <dbReference type="PROSITE" id="PS51042"/>
    </source>
</evidence>
<keyword evidence="3 10" id="KW-0805">Transcription regulation</keyword>
<dbReference type="SMART" id="SM01109">
    <property type="entry name" value="CUT"/>
    <property type="match status" value="1"/>
</dbReference>
<dbReference type="CDD" id="cd00086">
    <property type="entry name" value="homeodomain"/>
    <property type="match status" value="1"/>
</dbReference>
<dbReference type="GO" id="GO:0005634">
    <property type="term" value="C:nucleus"/>
    <property type="evidence" value="ECO:0007669"/>
    <property type="project" value="UniProtKB-SubCell"/>
</dbReference>
<evidence type="ECO:0000256" key="2">
    <source>
        <dbReference type="ARBA" id="ARBA00008190"/>
    </source>
</evidence>
<dbReference type="PANTHER" id="PTHR14057:SF9">
    <property type="entry name" value="HEPATOCYTE NUCLEAR FACTOR 6"/>
    <property type="match status" value="1"/>
</dbReference>
<evidence type="ECO:0000256" key="6">
    <source>
        <dbReference type="ARBA" id="ARBA00023163"/>
    </source>
</evidence>
<feature type="domain" description="CUT" evidence="13">
    <location>
        <begin position="211"/>
        <end position="297"/>
    </location>
</feature>
<dbReference type="SUPFAM" id="SSF47413">
    <property type="entry name" value="lambda repressor-like DNA-binding domains"/>
    <property type="match status" value="1"/>
</dbReference>
<dbReference type="Pfam" id="PF00046">
    <property type="entry name" value="Homeodomain"/>
    <property type="match status" value="1"/>
</dbReference>
<evidence type="ECO:0000256" key="8">
    <source>
        <dbReference type="PROSITE-ProRule" id="PRU00108"/>
    </source>
</evidence>
<name>A0A6I9XJS4_9SAUR</name>
<dbReference type="FunFam" id="1.10.10.60:FF:000054">
    <property type="entry name" value="One cut domain family member"/>
    <property type="match status" value="1"/>
</dbReference>
<feature type="compositionally biased region" description="Low complexity" evidence="11">
    <location>
        <begin position="380"/>
        <end position="393"/>
    </location>
</feature>
<evidence type="ECO:0000313" key="15">
    <source>
        <dbReference type="RefSeq" id="XP_013914187.1"/>
    </source>
</evidence>
<keyword evidence="5 8" id="KW-0371">Homeobox</keyword>
<dbReference type="Gene3D" id="1.10.10.60">
    <property type="entry name" value="Homeodomain-like"/>
    <property type="match status" value="1"/>
</dbReference>
<dbReference type="GeneID" id="106542867"/>
<dbReference type="KEGG" id="tsr:106542867"/>
<feature type="region of interest" description="Disordered" evidence="11">
    <location>
        <begin position="12"/>
        <end position="44"/>
    </location>
</feature>
<feature type="domain" description="Homeobox" evidence="12">
    <location>
        <begin position="311"/>
        <end position="371"/>
    </location>
</feature>
<dbReference type="PROSITE" id="PS51042">
    <property type="entry name" value="CUT"/>
    <property type="match status" value="1"/>
</dbReference>
<dbReference type="InterPro" id="IPR051649">
    <property type="entry name" value="CUT_Homeobox"/>
</dbReference>
<evidence type="ECO:0000256" key="10">
    <source>
        <dbReference type="RuleBase" id="RU361129"/>
    </source>
</evidence>
<keyword evidence="6 10" id="KW-0804">Transcription</keyword>
<dbReference type="SMART" id="SM00389">
    <property type="entry name" value="HOX"/>
    <property type="match status" value="1"/>
</dbReference>
<keyword evidence="14" id="KW-1185">Reference proteome</keyword>
<dbReference type="SUPFAM" id="SSF46689">
    <property type="entry name" value="Homeodomain-like"/>
    <property type="match status" value="1"/>
</dbReference>
<dbReference type="InterPro" id="IPR003350">
    <property type="entry name" value="CUT_dom"/>
</dbReference>
<dbReference type="Proteomes" id="UP000504617">
    <property type="component" value="Unplaced"/>
</dbReference>
<evidence type="ECO:0000256" key="3">
    <source>
        <dbReference type="ARBA" id="ARBA00023015"/>
    </source>
</evidence>
<dbReference type="PROSITE" id="PS50071">
    <property type="entry name" value="HOMEOBOX_2"/>
    <property type="match status" value="1"/>
</dbReference>
<feature type="region of interest" description="Disordered" evidence="11">
    <location>
        <begin position="173"/>
        <end position="222"/>
    </location>
</feature>
<evidence type="ECO:0000313" key="14">
    <source>
        <dbReference type="Proteomes" id="UP000504617"/>
    </source>
</evidence>
<dbReference type="PANTHER" id="PTHR14057">
    <property type="entry name" value="TRANSCRIPTION FACTOR ONECUT"/>
    <property type="match status" value="1"/>
</dbReference>
<reference evidence="15" key="1">
    <citation type="submission" date="2025-08" db="UniProtKB">
        <authorList>
            <consortium name="RefSeq"/>
        </authorList>
    </citation>
    <scope>IDENTIFICATION</scope>
    <source>
        <tissue evidence="15">Skeletal muscle</tissue>
    </source>
</reference>
<evidence type="ECO:0000256" key="4">
    <source>
        <dbReference type="ARBA" id="ARBA00023125"/>
    </source>
</evidence>
<sequence length="393" mass="42520">MALASLLVAGGSEEYRSRAHPRSSAAPPLAGPLHPALNGSCQSPAGLSGSSNYATLTPLQPPLPPIATVSAKFPHHPQSEPQAQDRLAGNFPLFSDNLYPSPYPKEAAGLGQSLSPLGGLHTTQQGLPHYAHAGVAMPAEKMLTPSGFEAQHPPLLARPGDQHLTQTAAGLVPLGGVHHRPHSHLNARGHGQIQASSGEPKPAAASQGSAGNHSGQPEEINTKDVAERITTELKRYSIPQAIFAQRVLCRSQGTLSDLLRNPKPWSKLKSGRETFRRMWKWLQEPEFQRMSALRLAACKRKEQDQGKDGGNALKKPRLVFTDVQRRTLNAIFKENKRPSKELQITISHQLGLELSTVSNFFMNARRRSLDKWQDEGRADSGGSSFSSSTCTKA</sequence>
<evidence type="ECO:0000256" key="11">
    <source>
        <dbReference type="SAM" id="MobiDB-lite"/>
    </source>
</evidence>
<dbReference type="AlphaFoldDB" id="A0A6I9XJS4"/>
<evidence type="ECO:0000256" key="5">
    <source>
        <dbReference type="ARBA" id="ARBA00023155"/>
    </source>
</evidence>
<dbReference type="Gene3D" id="1.10.260.40">
    <property type="entry name" value="lambda repressor-like DNA-binding domains"/>
    <property type="match status" value="1"/>
</dbReference>
<feature type="region of interest" description="Disordered" evidence="11">
    <location>
        <begin position="370"/>
        <end position="393"/>
    </location>
</feature>
<feature type="compositionally biased region" description="Low complexity" evidence="11">
    <location>
        <begin position="25"/>
        <end position="37"/>
    </location>
</feature>
<dbReference type="GO" id="GO:0000981">
    <property type="term" value="F:DNA-binding transcription factor activity, RNA polymerase II-specific"/>
    <property type="evidence" value="ECO:0007669"/>
    <property type="project" value="TreeGrafter"/>
</dbReference>
<feature type="compositionally biased region" description="Basic residues" evidence="11">
    <location>
        <begin position="177"/>
        <end position="187"/>
    </location>
</feature>
<keyword evidence="7 8" id="KW-0539">Nucleus</keyword>
<dbReference type="CTD" id="3175"/>
<keyword evidence="4 8" id="KW-0238">DNA-binding</keyword>
<dbReference type="InterPro" id="IPR001356">
    <property type="entry name" value="HD"/>
</dbReference>
<dbReference type="GO" id="GO:0000978">
    <property type="term" value="F:RNA polymerase II cis-regulatory region sequence-specific DNA binding"/>
    <property type="evidence" value="ECO:0007669"/>
    <property type="project" value="TreeGrafter"/>
</dbReference>
<comment type="subcellular location">
    <subcellularLocation>
        <location evidence="1 8 9">Nucleus</location>
    </subcellularLocation>
</comment>
<accession>A0A6I9XJS4</accession>
<organism evidence="14 15">
    <name type="scientific">Thamnophis sirtalis</name>
    <dbReference type="NCBI Taxonomy" id="35019"/>
    <lineage>
        <taxon>Eukaryota</taxon>
        <taxon>Metazoa</taxon>
        <taxon>Chordata</taxon>
        <taxon>Craniata</taxon>
        <taxon>Vertebrata</taxon>
        <taxon>Euteleostomi</taxon>
        <taxon>Lepidosauria</taxon>
        <taxon>Squamata</taxon>
        <taxon>Bifurcata</taxon>
        <taxon>Unidentata</taxon>
        <taxon>Episquamata</taxon>
        <taxon>Toxicofera</taxon>
        <taxon>Serpentes</taxon>
        <taxon>Colubroidea</taxon>
        <taxon>Colubridae</taxon>
        <taxon>Natricinae</taxon>
        <taxon>Thamnophis</taxon>
    </lineage>
</organism>
<protein>
    <recommendedName>
        <fullName evidence="10">One cut domain family member</fullName>
    </recommendedName>
</protein>
<proteinExistence type="inferred from homology"/>
<dbReference type="Pfam" id="PF02376">
    <property type="entry name" value="CUT"/>
    <property type="match status" value="1"/>
</dbReference>
<gene>
    <name evidence="15" type="primary">ONECUT1</name>
</gene>
<feature type="DNA-binding region" description="Homeobox" evidence="8">
    <location>
        <begin position="313"/>
        <end position="372"/>
    </location>
</feature>
<feature type="compositionally biased region" description="Polar residues" evidence="11">
    <location>
        <begin position="206"/>
        <end position="215"/>
    </location>
</feature>
<evidence type="ECO:0000256" key="7">
    <source>
        <dbReference type="ARBA" id="ARBA00023242"/>
    </source>
</evidence>